<dbReference type="OrthoDB" id="369569at2759"/>
<dbReference type="EMBL" id="CAACVR010000076">
    <property type="protein sequence ID" value="VEU24331.1"/>
    <property type="molecule type" value="Genomic_DNA"/>
</dbReference>
<gene>
    <name evidence="8" type="ORF">BRENAR_LOCUS5059</name>
</gene>
<evidence type="ECO:0000313" key="8">
    <source>
        <dbReference type="EMBL" id="VEU24331.1"/>
    </source>
</evidence>
<evidence type="ECO:0000256" key="2">
    <source>
        <dbReference type="ARBA" id="ARBA00007715"/>
    </source>
</evidence>
<feature type="non-terminal residue" evidence="8">
    <location>
        <position position="94"/>
    </location>
</feature>
<organism evidence="8 9">
    <name type="scientific">Brettanomyces naardenensis</name>
    <name type="common">Yeast</name>
    <dbReference type="NCBI Taxonomy" id="13370"/>
    <lineage>
        <taxon>Eukaryota</taxon>
        <taxon>Fungi</taxon>
        <taxon>Dikarya</taxon>
        <taxon>Ascomycota</taxon>
        <taxon>Saccharomycotina</taxon>
        <taxon>Pichiomycetes</taxon>
        <taxon>Pichiales</taxon>
        <taxon>Pichiaceae</taxon>
        <taxon>Brettanomyces</taxon>
    </lineage>
</organism>
<evidence type="ECO:0000256" key="5">
    <source>
        <dbReference type="ARBA" id="ARBA00022824"/>
    </source>
</evidence>
<keyword evidence="5" id="KW-0256">Endoplasmic reticulum</keyword>
<comment type="subcellular location">
    <subcellularLocation>
        <location evidence="1">Endoplasmic reticulum membrane</location>
        <topology evidence="1">Multi-pass membrane protein</topology>
    </subcellularLocation>
</comment>
<keyword evidence="9" id="KW-1185">Reference proteome</keyword>
<keyword evidence="4" id="KW-0812">Transmembrane</keyword>
<dbReference type="Proteomes" id="UP000290900">
    <property type="component" value="Unassembled WGS sequence"/>
</dbReference>
<accession>A0A448YTU1</accession>
<dbReference type="Pfam" id="PF06417">
    <property type="entry name" value="EMC4"/>
    <property type="match status" value="1"/>
</dbReference>
<protein>
    <recommendedName>
        <fullName evidence="3">ER membrane protein complex subunit 4</fullName>
    </recommendedName>
</protein>
<keyword evidence="7" id="KW-0472">Membrane</keyword>
<comment type="similarity">
    <text evidence="2">Belongs to the EMC4 family.</text>
</comment>
<evidence type="ECO:0000256" key="4">
    <source>
        <dbReference type="ARBA" id="ARBA00022692"/>
    </source>
</evidence>
<evidence type="ECO:0000256" key="3">
    <source>
        <dbReference type="ARBA" id="ARBA00020820"/>
    </source>
</evidence>
<dbReference type="InParanoid" id="A0A448YTU1"/>
<evidence type="ECO:0000256" key="1">
    <source>
        <dbReference type="ARBA" id="ARBA00004477"/>
    </source>
</evidence>
<name>A0A448YTU1_BRENA</name>
<dbReference type="GO" id="GO:0005789">
    <property type="term" value="C:endoplasmic reticulum membrane"/>
    <property type="evidence" value="ECO:0007669"/>
    <property type="project" value="UniProtKB-SubCell"/>
</dbReference>
<sequence>MSNWIDYYKSEDSAVKRLTGKQGPSKLPSPPGYNEQNYKLVREGRLIADNARLANKNKQKDEELERLKRSKLWEMVIQPTKSIPMNAIMMWMTP</sequence>
<proteinExistence type="inferred from homology"/>
<reference evidence="8 9" key="1">
    <citation type="submission" date="2018-12" db="EMBL/GenBank/DDBJ databases">
        <authorList>
            <person name="Tiukova I."/>
            <person name="Dainat J."/>
        </authorList>
    </citation>
    <scope>NUCLEOTIDE SEQUENCE [LARGE SCALE GENOMIC DNA]</scope>
</reference>
<dbReference type="InterPro" id="IPR009445">
    <property type="entry name" value="TMEM85/Emc4"/>
</dbReference>
<keyword evidence="6" id="KW-1133">Transmembrane helix</keyword>
<evidence type="ECO:0000256" key="6">
    <source>
        <dbReference type="ARBA" id="ARBA00022989"/>
    </source>
</evidence>
<dbReference type="PANTHER" id="PTHR19315">
    <property type="entry name" value="ER MEMBRANE PROTEIN COMPLEX SUBUNIT 4"/>
    <property type="match status" value="1"/>
</dbReference>
<evidence type="ECO:0000256" key="7">
    <source>
        <dbReference type="ARBA" id="ARBA00023136"/>
    </source>
</evidence>
<dbReference type="AlphaFoldDB" id="A0A448YTU1"/>
<evidence type="ECO:0000313" key="9">
    <source>
        <dbReference type="Proteomes" id="UP000290900"/>
    </source>
</evidence>